<evidence type="ECO:0000313" key="1">
    <source>
        <dbReference type="EMBL" id="ACL46620.1"/>
    </source>
</evidence>
<reference evidence="1" key="1">
    <citation type="submission" date="2009-01" db="EMBL/GenBank/DDBJ databases">
        <title>Complete sequence of chromosome Cyanothece sp. PCC 7425.</title>
        <authorList>
            <consortium name="US DOE Joint Genome Institute"/>
            <person name="Lucas S."/>
            <person name="Copeland A."/>
            <person name="Lapidus A."/>
            <person name="Glavina del Rio T."/>
            <person name="Dalin E."/>
            <person name="Tice H."/>
            <person name="Bruce D."/>
            <person name="Goodwin L."/>
            <person name="Pitluck S."/>
            <person name="Sims D."/>
            <person name="Meineke L."/>
            <person name="Brettin T."/>
            <person name="Detter J.C."/>
            <person name="Han C."/>
            <person name="Larimer F."/>
            <person name="Land M."/>
            <person name="Hauser L."/>
            <person name="Kyrpides N."/>
            <person name="Ovchinnikova G."/>
            <person name="Liberton M."/>
            <person name="Stoeckel J."/>
            <person name="Banerjee A."/>
            <person name="Singh A."/>
            <person name="Page L."/>
            <person name="Sato H."/>
            <person name="Zhao L."/>
            <person name="Sherman L."/>
            <person name="Pakrasi H."/>
            <person name="Richardson P."/>
        </authorList>
    </citation>
    <scope>NUCLEOTIDE SEQUENCE</scope>
    <source>
        <strain evidence="1">PCC 7425</strain>
    </source>
</reference>
<dbReference type="HOGENOM" id="CLU_1445441_0_0_3"/>
<dbReference type="KEGG" id="cyn:Cyan7425_4307"/>
<name>B8HYG6_CYAP4</name>
<accession>B8HYG6</accession>
<sequence>MNQFRVRYLTASLLSLLLIGCEGWNRGFRFYGTYAAPQSGYRLHLISQGYVKGGADLSSDAFAWVKVCPLLGTVARAFKLSLTTTSSSGTVIESADQGLAPIELKSNSDHLLHNLLAQAGYQNPIPSETAGSLRVMASALTGSKGVILKGQIDTVQVVETRIDYSYSFDQSQPPVTWIKPDELVSCH</sequence>
<protein>
    <recommendedName>
        <fullName evidence="2">Lipoprotein</fullName>
    </recommendedName>
</protein>
<organism evidence="1">
    <name type="scientific">Cyanothece sp. (strain PCC 7425 / ATCC 29141)</name>
    <dbReference type="NCBI Taxonomy" id="395961"/>
    <lineage>
        <taxon>Bacteria</taxon>
        <taxon>Bacillati</taxon>
        <taxon>Cyanobacteriota</taxon>
        <taxon>Cyanophyceae</taxon>
        <taxon>Gomontiellales</taxon>
        <taxon>Cyanothecaceae</taxon>
        <taxon>Cyanothece</taxon>
    </lineage>
</organism>
<gene>
    <name evidence="1" type="ordered locus">Cyan7425_4307</name>
</gene>
<evidence type="ECO:0008006" key="2">
    <source>
        <dbReference type="Google" id="ProtNLM"/>
    </source>
</evidence>
<dbReference type="AlphaFoldDB" id="B8HYG6"/>
<dbReference type="EMBL" id="CP001344">
    <property type="protein sequence ID" value="ACL46620.1"/>
    <property type="molecule type" value="Genomic_DNA"/>
</dbReference>
<dbReference type="PROSITE" id="PS51257">
    <property type="entry name" value="PROKAR_LIPOPROTEIN"/>
    <property type="match status" value="1"/>
</dbReference>
<proteinExistence type="predicted"/>